<sequence>MSKNGHRNTLSDALYITENYSNFQKNRNIIGVVKNEKNILQDTKKIIEDIKEKRKNFWLDYWQKGNMTYTNKAIKKEFYLSNLNIDFKYFMLCYAG</sequence>
<dbReference type="AlphaFoldDB" id="A0A0K0FSX4"/>
<dbReference type="WBParaSite" id="SVE_1439400.1">
    <property type="protein sequence ID" value="SVE_1439400.1"/>
    <property type="gene ID" value="SVE_1439400"/>
</dbReference>
<evidence type="ECO:0000313" key="2">
    <source>
        <dbReference type="WBParaSite" id="SVE_1439400.1"/>
    </source>
</evidence>
<protein>
    <submittedName>
        <fullName evidence="2">Uncharacterized protein</fullName>
    </submittedName>
</protein>
<organism evidence="1 2">
    <name type="scientific">Strongyloides venezuelensis</name>
    <name type="common">Threadworm</name>
    <dbReference type="NCBI Taxonomy" id="75913"/>
    <lineage>
        <taxon>Eukaryota</taxon>
        <taxon>Metazoa</taxon>
        <taxon>Ecdysozoa</taxon>
        <taxon>Nematoda</taxon>
        <taxon>Chromadorea</taxon>
        <taxon>Rhabditida</taxon>
        <taxon>Tylenchina</taxon>
        <taxon>Panagrolaimomorpha</taxon>
        <taxon>Strongyloidoidea</taxon>
        <taxon>Strongyloididae</taxon>
        <taxon>Strongyloides</taxon>
    </lineage>
</organism>
<keyword evidence="1" id="KW-1185">Reference proteome</keyword>
<accession>A0A0K0FSX4</accession>
<dbReference type="Proteomes" id="UP000035680">
    <property type="component" value="Unassembled WGS sequence"/>
</dbReference>
<proteinExistence type="predicted"/>
<reference evidence="2" key="2">
    <citation type="submission" date="2015-08" db="UniProtKB">
        <authorList>
            <consortium name="WormBaseParasite"/>
        </authorList>
    </citation>
    <scope>IDENTIFICATION</scope>
</reference>
<reference evidence="1" key="1">
    <citation type="submission" date="2014-07" db="EMBL/GenBank/DDBJ databases">
        <authorList>
            <person name="Martin A.A"/>
            <person name="De Silva N."/>
        </authorList>
    </citation>
    <scope>NUCLEOTIDE SEQUENCE</scope>
</reference>
<evidence type="ECO:0000313" key="1">
    <source>
        <dbReference type="Proteomes" id="UP000035680"/>
    </source>
</evidence>
<name>A0A0K0FSX4_STRVS</name>